<dbReference type="RefSeq" id="WP_074023425.1">
    <property type="nucleotide sequence ID" value="NZ_CAWNAG010000202.1"/>
</dbReference>
<dbReference type="GO" id="GO:0016740">
    <property type="term" value="F:transferase activity"/>
    <property type="evidence" value="ECO:0007669"/>
    <property type="project" value="UniProtKB-KW"/>
</dbReference>
<dbReference type="AlphaFoldDB" id="A0A1Q5TTC7"/>
<protein>
    <submittedName>
        <fullName evidence="2">N-acetyltransferase</fullName>
    </submittedName>
</protein>
<proteinExistence type="predicted"/>
<evidence type="ECO:0000313" key="2">
    <source>
        <dbReference type="EMBL" id="OKP03475.1"/>
    </source>
</evidence>
<feature type="compositionally biased region" description="Polar residues" evidence="1">
    <location>
        <begin position="1"/>
        <end position="16"/>
    </location>
</feature>
<dbReference type="Proteomes" id="UP000186268">
    <property type="component" value="Unassembled WGS sequence"/>
</dbReference>
<gene>
    <name evidence="2" type="ORF">Xedl_01756</name>
</gene>
<accession>A0A1Q5TTC7</accession>
<sequence length="264" mass="30938">MIYRTRSFSINNQNGFSPEPLRRTKSTLDMRPVDAELRELRDLRRFIRVKKEDYQEASSAVNTILCKMDKEQLSNDFFKDNWENEKRKKEVGKALHFQPPSLSNILKSHGVVGQYKEVLTEEEIERKEEITRNFHRYKNAKMRFSLIRMAINCRCDEDSFFVAYYFSNPIGMLQLSTKDNIPTVVSFATDYLIRNCGYLLMEYAVNESVDLGKEGKLQLDALPRAEKAYFDMGFLKTTGDIMILEPAMSDKWHMINGHYKCIMC</sequence>
<feature type="region of interest" description="Disordered" evidence="1">
    <location>
        <begin position="1"/>
        <end position="23"/>
    </location>
</feature>
<evidence type="ECO:0000313" key="3">
    <source>
        <dbReference type="Proteomes" id="UP000186268"/>
    </source>
</evidence>
<reference evidence="2 3" key="1">
    <citation type="submission" date="2016-09" db="EMBL/GenBank/DDBJ databases">
        <title>Xenorhabdus thuongxuanensis sp. nov. and Xenorhabdus eapokensis sp. nov., isolated from Steinernema species.</title>
        <authorList>
            <person name="Kaempfer P."/>
            <person name="Tobias N.J."/>
            <person name="Phan Ke L."/>
            <person name="Bode H.B."/>
            <person name="Glaeser S.P."/>
        </authorList>
    </citation>
    <scope>NUCLEOTIDE SEQUENCE [LARGE SCALE GENOMIC DNA]</scope>
    <source>
        <strain evidence="2 3">DL20</strain>
    </source>
</reference>
<organism evidence="2 3">
    <name type="scientific">Xenorhabdus eapokensis</name>
    <dbReference type="NCBI Taxonomy" id="1873482"/>
    <lineage>
        <taxon>Bacteria</taxon>
        <taxon>Pseudomonadati</taxon>
        <taxon>Pseudomonadota</taxon>
        <taxon>Gammaproteobacteria</taxon>
        <taxon>Enterobacterales</taxon>
        <taxon>Morganellaceae</taxon>
        <taxon>Xenorhabdus</taxon>
    </lineage>
</organism>
<keyword evidence="2" id="KW-0808">Transferase</keyword>
<evidence type="ECO:0000256" key="1">
    <source>
        <dbReference type="SAM" id="MobiDB-lite"/>
    </source>
</evidence>
<keyword evidence="3" id="KW-1185">Reference proteome</keyword>
<dbReference type="EMBL" id="MKGQ01000009">
    <property type="protein sequence ID" value="OKP03475.1"/>
    <property type="molecule type" value="Genomic_DNA"/>
</dbReference>
<dbReference type="OrthoDB" id="6442235at2"/>
<comment type="caution">
    <text evidence="2">The sequence shown here is derived from an EMBL/GenBank/DDBJ whole genome shotgun (WGS) entry which is preliminary data.</text>
</comment>
<name>A0A1Q5TTC7_9GAMM</name>